<dbReference type="AlphaFoldDB" id="A6TBE5"/>
<name>A6TBE5_KLEP7</name>
<reference evidence="1 2" key="2">
    <citation type="submission" date="2006-09" db="EMBL/GenBank/DDBJ databases">
        <authorList>
            <consortium name="The Klebsiella pneumonia Genome Sequencing Project"/>
            <person name="McClelland M."/>
            <person name="Sanderson E.K."/>
            <person name="Spieth J."/>
            <person name="Clifton W.S."/>
            <person name="Latreille P."/>
            <person name="Sabo A."/>
            <person name="Pepin K."/>
            <person name="Bhonagiri V."/>
            <person name="Porwollik S."/>
            <person name="Ali J."/>
            <person name="Wilson R.K."/>
        </authorList>
    </citation>
    <scope>NUCLEOTIDE SEQUENCE [LARGE SCALE GENOMIC DNA]</scope>
    <source>
        <strain evidence="2">ATCC 700721 / MGH 78578</strain>
    </source>
</reference>
<dbReference type="EnsemblBacteria" id="ABR77916">
    <property type="protein sequence ID" value="ABR77916"/>
    <property type="gene ID" value="KPN_02498"/>
</dbReference>
<dbReference type="KEGG" id="kpn:KPN_02498"/>
<reference evidence="1 2" key="1">
    <citation type="journal article" date="2001" name="Nature">
        <title>Complete genome sequence of Salmonella enterica serovar Typhimurium LT2.</title>
        <authorList>
            <person name="McClelland M."/>
            <person name="Sanderson K.E."/>
            <person name="Spieth J."/>
            <person name="Clifton S.W."/>
            <person name="Latreille P."/>
            <person name="Courtney L."/>
            <person name="Porwollik S."/>
            <person name="Ali J."/>
            <person name="Dante M."/>
            <person name="Du F."/>
            <person name="Hou S."/>
            <person name="Layman D."/>
            <person name="Leonard S."/>
            <person name="Nguyen C."/>
            <person name="Scott K."/>
            <person name="Holmes A."/>
            <person name="Grewal N."/>
            <person name="Mulvaney E."/>
            <person name="Ryan E."/>
            <person name="Sun H."/>
            <person name="Florea L."/>
            <person name="Miller W."/>
            <person name="Stoneking T."/>
            <person name="Nhan M."/>
            <person name="Waterston R."/>
            <person name="Wilson R.K."/>
        </authorList>
    </citation>
    <scope>NUCLEOTIDE SEQUENCE [LARGE SCALE GENOMIC DNA]</scope>
    <source>
        <strain evidence="2">ATCC 700721 / MGH 78578</strain>
    </source>
</reference>
<organism evidence="1 2">
    <name type="scientific">Klebsiella pneumoniae subsp. pneumoniae (strain ATCC 700721 / MGH 78578)</name>
    <dbReference type="NCBI Taxonomy" id="272620"/>
    <lineage>
        <taxon>Bacteria</taxon>
        <taxon>Pseudomonadati</taxon>
        <taxon>Pseudomonadota</taxon>
        <taxon>Gammaproteobacteria</taxon>
        <taxon>Enterobacterales</taxon>
        <taxon>Enterobacteriaceae</taxon>
        <taxon>Klebsiella/Raoultella group</taxon>
        <taxon>Klebsiella</taxon>
        <taxon>Klebsiella pneumoniae complex</taxon>
    </lineage>
</organism>
<gene>
    <name evidence="1" type="primary">yfbL</name>
    <name evidence="1" type="ORF">KPN_02498</name>
</gene>
<proteinExistence type="predicted"/>
<sequence>MLNTDFKLIVIKAQYIKFNTLALLRLLHQEIYSE</sequence>
<dbReference type="HOGENOM" id="CLU_3374207_0_0_6"/>
<dbReference type="STRING" id="272620.KPN_02498"/>
<accession>A6TBE5</accession>
<dbReference type="PaxDb" id="272620-KPN_02498"/>
<evidence type="ECO:0000313" key="2">
    <source>
        <dbReference type="Proteomes" id="UP000000265"/>
    </source>
</evidence>
<dbReference type="EMBL" id="CP000647">
    <property type="protein sequence ID" value="ABR77916.1"/>
    <property type="molecule type" value="Genomic_DNA"/>
</dbReference>
<evidence type="ECO:0000313" key="1">
    <source>
        <dbReference type="EMBL" id="ABR77916.1"/>
    </source>
</evidence>
<protein>
    <submittedName>
        <fullName evidence="1">Uncharacterized protein</fullName>
    </submittedName>
</protein>
<dbReference type="Proteomes" id="UP000000265">
    <property type="component" value="Chromosome"/>
</dbReference>